<dbReference type="OrthoDB" id="7865850at2"/>
<name>A0A4D7DKM8_9HYPH</name>
<dbReference type="Gene3D" id="3.30.450.20">
    <property type="entry name" value="PAS domain"/>
    <property type="match status" value="1"/>
</dbReference>
<feature type="domain" description="PAS fold-4" evidence="1">
    <location>
        <begin position="128"/>
        <end position="229"/>
    </location>
</feature>
<dbReference type="InterPro" id="IPR035965">
    <property type="entry name" value="PAS-like_dom_sf"/>
</dbReference>
<reference evidence="2 4" key="1">
    <citation type="submission" date="2019-04" db="EMBL/GenBank/DDBJ databases">
        <title>Complete genome sequence of Agrobacterium larrymoorei CFBP5473.</title>
        <authorList>
            <person name="Haryono M."/>
            <person name="Chou L."/>
            <person name="Lin Y.-C."/>
            <person name="Lai E.-M."/>
            <person name="Kuo C.-H."/>
        </authorList>
    </citation>
    <scope>NUCLEOTIDE SEQUENCE [LARGE SCALE GENOMIC DNA]</scope>
    <source>
        <strain evidence="2 4">CFBP5473</strain>
    </source>
</reference>
<accession>A0A4D7DKM8</accession>
<sequence>MDTGLQGLFQAFSIKCVQLRKAVDQGQDDLVRLVDRELEPIIGDILSYQGRTPEEVHTQLQFIASLIREEADDKAAVIRRATAMSSLLDRYILGGTVPISAGERSPPAQVRTPLQDIYDQSLFNEAILDSLPDRVGVITRDYRYLFTNQINARILNRSPLSMIGCHVSEFIGDESFRTQAKPAFDRCFAGEKIDYIHHGYRNKREFATRCRMTPLRASNNQIIGAVIVLQGAEDMMALERG</sequence>
<dbReference type="AlphaFoldDB" id="A0A4D7DKM8"/>
<protein>
    <submittedName>
        <fullName evidence="2">Diguanylate cyclase</fullName>
    </submittedName>
    <submittedName>
        <fullName evidence="3">PAS domain-containing protein</fullName>
    </submittedName>
</protein>
<dbReference type="EMBL" id="CP039691">
    <property type="protein sequence ID" value="QCI98133.1"/>
    <property type="molecule type" value="Genomic_DNA"/>
</dbReference>
<proteinExistence type="predicted"/>
<reference evidence="3 5" key="2">
    <citation type="submission" date="2021-03" db="EMBL/GenBank/DDBJ databases">
        <title>Rapid diversification of plasmids in a genus of pathogenic and nitrogen fixing bacteria.</title>
        <authorList>
            <person name="Weisberg A.J."/>
            <person name="Miller M."/>
            <person name="Ream W."/>
            <person name="Grunwald N.J."/>
            <person name="Chang J.H."/>
        </authorList>
    </citation>
    <scope>NUCLEOTIDE SEQUENCE [LARGE SCALE GENOMIC DNA]</scope>
    <source>
        <strain evidence="3 5">AF3.44</strain>
    </source>
</reference>
<dbReference type="Pfam" id="PF08448">
    <property type="entry name" value="PAS_4"/>
    <property type="match status" value="1"/>
</dbReference>
<dbReference type="SUPFAM" id="SSF55785">
    <property type="entry name" value="PYP-like sensor domain (PAS domain)"/>
    <property type="match status" value="1"/>
</dbReference>
<evidence type="ECO:0000259" key="1">
    <source>
        <dbReference type="Pfam" id="PF08448"/>
    </source>
</evidence>
<evidence type="ECO:0000313" key="2">
    <source>
        <dbReference type="EMBL" id="QCI98133.1"/>
    </source>
</evidence>
<evidence type="ECO:0000313" key="3">
    <source>
        <dbReference type="EMBL" id="QYA06413.1"/>
    </source>
</evidence>
<organism evidence="2 4">
    <name type="scientific">Agrobacterium larrymoorei</name>
    <dbReference type="NCBI Taxonomy" id="160699"/>
    <lineage>
        <taxon>Bacteria</taxon>
        <taxon>Pseudomonadati</taxon>
        <taxon>Pseudomonadota</taxon>
        <taxon>Alphaproteobacteria</taxon>
        <taxon>Hyphomicrobiales</taxon>
        <taxon>Rhizobiaceae</taxon>
        <taxon>Rhizobium/Agrobacterium group</taxon>
        <taxon>Agrobacterium</taxon>
    </lineage>
</organism>
<dbReference type="STRING" id="1367849.GCA_000518585_03083"/>
<evidence type="ECO:0000313" key="4">
    <source>
        <dbReference type="Proteomes" id="UP000298545"/>
    </source>
</evidence>
<keyword evidence="5" id="KW-1185">Reference proteome</keyword>
<dbReference type="Proteomes" id="UP000826513">
    <property type="component" value="Chromosome 1"/>
</dbReference>
<gene>
    <name evidence="2" type="ORF">CFBP5473_09575</name>
    <name evidence="3" type="ORF">J5285_10135</name>
</gene>
<dbReference type="InterPro" id="IPR013656">
    <property type="entry name" value="PAS_4"/>
</dbReference>
<dbReference type="EMBL" id="CP072167">
    <property type="protein sequence ID" value="QYA06413.1"/>
    <property type="molecule type" value="Genomic_DNA"/>
</dbReference>
<dbReference type="KEGG" id="alf:CFBP5473_09575"/>
<dbReference type="RefSeq" id="WP_037171056.1">
    <property type="nucleotide sequence ID" value="NZ_CP039691.1"/>
</dbReference>
<dbReference type="Proteomes" id="UP000298545">
    <property type="component" value="Chromosome circular"/>
</dbReference>
<evidence type="ECO:0000313" key="5">
    <source>
        <dbReference type="Proteomes" id="UP000826513"/>
    </source>
</evidence>